<dbReference type="PANTHER" id="PTHR42829:SF2">
    <property type="entry name" value="NADH-UBIQUINONE OXIDOREDUCTASE CHAIN 5"/>
    <property type="match status" value="1"/>
</dbReference>
<dbReference type="GO" id="GO:0016020">
    <property type="term" value="C:membrane"/>
    <property type="evidence" value="ECO:0007669"/>
    <property type="project" value="UniProtKB-SubCell"/>
</dbReference>
<dbReference type="Pfam" id="PF00361">
    <property type="entry name" value="Proton_antipo_M"/>
    <property type="match status" value="1"/>
</dbReference>
<dbReference type="InterPro" id="IPR018393">
    <property type="entry name" value="NADHpl_OxRdtase_5_subgr"/>
</dbReference>
<feature type="transmembrane region" description="Helical" evidence="9">
    <location>
        <begin position="140"/>
        <end position="158"/>
    </location>
</feature>
<dbReference type="GO" id="GO:0003954">
    <property type="term" value="F:NADH dehydrogenase activity"/>
    <property type="evidence" value="ECO:0007669"/>
    <property type="project" value="TreeGrafter"/>
</dbReference>
<dbReference type="InterPro" id="IPR003945">
    <property type="entry name" value="NU5C-like"/>
</dbReference>
<feature type="transmembrane region" description="Helical" evidence="9">
    <location>
        <begin position="278"/>
        <end position="299"/>
    </location>
</feature>
<keyword evidence="3 8" id="KW-0812">Transmembrane</keyword>
<feature type="transmembrane region" description="Helical" evidence="9">
    <location>
        <begin position="496"/>
        <end position="513"/>
    </location>
</feature>
<feature type="domain" description="NADH-Ubiquinone oxidoreductase (complex I) chain 5 N-terminal" evidence="11">
    <location>
        <begin position="67"/>
        <end position="117"/>
    </location>
</feature>
<feature type="transmembrane region" description="Helical" evidence="9">
    <location>
        <begin position="334"/>
        <end position="352"/>
    </location>
</feature>
<dbReference type="GO" id="GO:0008137">
    <property type="term" value="F:NADH dehydrogenase (ubiquinone) activity"/>
    <property type="evidence" value="ECO:0007669"/>
    <property type="project" value="InterPro"/>
</dbReference>
<reference evidence="12 13" key="1">
    <citation type="journal article" date="2018" name="Genome Biol. Evol.">
        <title>The Genome Sequence of "Candidatus Fokinia solitaria": Insights on Reductive Evolution in Rickettsiales.</title>
        <authorList>
            <person name="Floriano A.M."/>
            <person name="Castelli M."/>
            <person name="Krenek S."/>
            <person name="Berendonk T.U."/>
            <person name="Bazzocchi C."/>
            <person name="Petroni G."/>
            <person name="Sassera D."/>
        </authorList>
    </citation>
    <scope>NUCLEOTIDE SEQUENCE [LARGE SCALE GENOMIC DNA]</scope>
    <source>
        <strain evidence="12">Rio ETE_ALG 3VII</strain>
    </source>
</reference>
<accession>A0A2U8BRE7</accession>
<evidence type="ECO:0000259" key="11">
    <source>
        <dbReference type="Pfam" id="PF00662"/>
    </source>
</evidence>
<dbReference type="NCBIfam" id="TIGR01974">
    <property type="entry name" value="NDH_I_L"/>
    <property type="match status" value="1"/>
</dbReference>
<organism evidence="12 13">
    <name type="scientific">Candidatus Fokinia solitaria</name>
    <dbReference type="NCBI Taxonomy" id="1802984"/>
    <lineage>
        <taxon>Bacteria</taxon>
        <taxon>Pseudomonadati</taxon>
        <taxon>Pseudomonadota</taxon>
        <taxon>Alphaproteobacteria</taxon>
        <taxon>Rickettsiales</taxon>
        <taxon>Candidatus Midichloriaceae</taxon>
        <taxon>Candidatus Fokinia</taxon>
    </lineage>
</organism>
<dbReference type="EMBL" id="CP025989">
    <property type="protein sequence ID" value="AWD32915.1"/>
    <property type="molecule type" value="Genomic_DNA"/>
</dbReference>
<feature type="transmembrane region" description="Helical" evidence="9">
    <location>
        <begin position="36"/>
        <end position="57"/>
    </location>
</feature>
<feature type="transmembrane region" description="Helical" evidence="9">
    <location>
        <begin position="179"/>
        <end position="204"/>
    </location>
</feature>
<dbReference type="KEGG" id="fso:Fsol_00106"/>
<feature type="transmembrane region" description="Helical" evidence="9">
    <location>
        <begin position="116"/>
        <end position="134"/>
    </location>
</feature>
<evidence type="ECO:0000256" key="8">
    <source>
        <dbReference type="RuleBase" id="RU000320"/>
    </source>
</evidence>
<dbReference type="RefSeq" id="WP_108672963.1">
    <property type="nucleotide sequence ID" value="NZ_CP025989.1"/>
</dbReference>
<evidence type="ECO:0000256" key="1">
    <source>
        <dbReference type="ARBA" id="ARBA00004127"/>
    </source>
</evidence>
<proteinExistence type="predicted"/>
<feature type="transmembrane region" description="Helical" evidence="9">
    <location>
        <begin position="250"/>
        <end position="272"/>
    </location>
</feature>
<dbReference type="Proteomes" id="UP000244519">
    <property type="component" value="Chromosome"/>
</dbReference>
<keyword evidence="13" id="KW-1185">Reference proteome</keyword>
<feature type="transmembrane region" description="Helical" evidence="9">
    <location>
        <begin position="415"/>
        <end position="439"/>
    </location>
</feature>
<dbReference type="InterPro" id="IPR001516">
    <property type="entry name" value="Proton_antipo_N"/>
</dbReference>
<dbReference type="GO" id="GO:0012505">
    <property type="term" value="C:endomembrane system"/>
    <property type="evidence" value="ECO:0007669"/>
    <property type="project" value="UniProtKB-SubCell"/>
</dbReference>
<dbReference type="InterPro" id="IPR001750">
    <property type="entry name" value="ND/Mrp_TM"/>
</dbReference>
<sequence length="615" mass="68641">MLIYLASLTLTAPLLSGIIQYFFCSTTRKHCELISMTGILLSLFCAALLFYEIFLSSAEIQHSFYSWLKVEDIKFDFSITIDTTIAAILLVVCIVSAAVHLYSIEYMSNEPSIKRYMLYLALFTFFMVFLLISGNLLQMFIGWEGVGCCSYFLICFWFEKSSATKAALKAFLTNRIADIFLLAGIIQLVLKCGSADFHNIALYISSLQEHDATIDIIACCILLGAMGKSAQILFHVWLPDAMEGPTPVSALIHAATMVAAGIFIIVKCQTIFEYSTIASNITLSVGAITAFLMGIMAIFQTDIKKIIAYSTCSQLGYMFMSCGIRLYSTGVFHLITHAFFKALLFLCAGSIIHTLHGEQNIFKMKLSIRSTPLTYCAMIIGIFSITGVFPFGGFFSKEMIISGIYQSAADSVLCYIAYIVSLISAFFTAIYSFRMLLIIFHSNGTQKYLSDTETWKMKAPLILLSLLSAIIGYVGYHTSIFRISTNVQTLSSQIEHIPIACTLLGGIVAYLMTRKYTTLRFIPNTVQNIAYLAVNKKFYFEEFYAKCAGSLYQIADIAIFIEHSVLDGGVSKIIEAYTFISQVLQKIYRGRIEFTLRAICITVLTIAILLMYFKL</sequence>
<dbReference type="GO" id="GO:0042773">
    <property type="term" value="P:ATP synthesis coupled electron transport"/>
    <property type="evidence" value="ECO:0007669"/>
    <property type="project" value="InterPro"/>
</dbReference>
<feature type="transmembrane region" description="Helical" evidence="9">
    <location>
        <begin position="594"/>
        <end position="613"/>
    </location>
</feature>
<evidence type="ECO:0000259" key="10">
    <source>
        <dbReference type="Pfam" id="PF00361"/>
    </source>
</evidence>
<evidence type="ECO:0000256" key="3">
    <source>
        <dbReference type="ARBA" id="ARBA00022692"/>
    </source>
</evidence>
<dbReference type="NCBIfam" id="NF005141">
    <property type="entry name" value="PRK06590.1"/>
    <property type="match status" value="1"/>
</dbReference>
<evidence type="ECO:0000256" key="9">
    <source>
        <dbReference type="SAM" id="Phobius"/>
    </source>
</evidence>
<feature type="transmembrane region" description="Helical" evidence="9">
    <location>
        <begin position="459"/>
        <end position="476"/>
    </location>
</feature>
<keyword evidence="5 9" id="KW-0472">Membrane</keyword>
<evidence type="ECO:0000256" key="7">
    <source>
        <dbReference type="ARBA" id="ARBA00032795"/>
    </source>
</evidence>
<feature type="transmembrane region" description="Helical" evidence="9">
    <location>
        <begin position="77"/>
        <end position="104"/>
    </location>
</feature>
<dbReference type="PRINTS" id="PR01434">
    <property type="entry name" value="NADHDHGNASE5"/>
</dbReference>
<dbReference type="GO" id="GO:0015990">
    <property type="term" value="P:electron transport coupled proton transport"/>
    <property type="evidence" value="ECO:0007669"/>
    <property type="project" value="TreeGrafter"/>
</dbReference>
<dbReference type="Pfam" id="PF00662">
    <property type="entry name" value="Proton_antipo_N"/>
    <property type="match status" value="1"/>
</dbReference>
<name>A0A2U8BRE7_9RICK</name>
<keyword evidence="4 9" id="KW-1133">Transmembrane helix</keyword>
<comment type="subcellular location">
    <subcellularLocation>
        <location evidence="1">Endomembrane system</location>
        <topology evidence="1">Multi-pass membrane protein</topology>
    </subcellularLocation>
    <subcellularLocation>
        <location evidence="8">Membrane</location>
        <topology evidence="8">Multi-pass membrane protein</topology>
    </subcellularLocation>
</comment>
<gene>
    <name evidence="12" type="ORF">Fsol_00106</name>
</gene>
<dbReference type="PANTHER" id="PTHR42829">
    <property type="entry name" value="NADH-UBIQUINONE OXIDOREDUCTASE CHAIN 5"/>
    <property type="match status" value="1"/>
</dbReference>
<dbReference type="AlphaFoldDB" id="A0A2U8BRE7"/>
<dbReference type="OrthoDB" id="9811798at2"/>
<evidence type="ECO:0000313" key="12">
    <source>
        <dbReference type="EMBL" id="AWD32915.1"/>
    </source>
</evidence>
<evidence type="ECO:0000256" key="2">
    <source>
        <dbReference type="ARBA" id="ARBA00019904"/>
    </source>
</evidence>
<protein>
    <recommendedName>
        <fullName evidence="2">NADH-quinone oxidoreductase subunit L</fullName>
    </recommendedName>
    <alternativeName>
        <fullName evidence="6">NADH dehydrogenase I subunit L</fullName>
    </alternativeName>
    <alternativeName>
        <fullName evidence="7">NDH-1 subunit L</fullName>
    </alternativeName>
</protein>
<feature type="transmembrane region" description="Helical" evidence="9">
    <location>
        <begin position="6"/>
        <end position="24"/>
    </location>
</feature>
<feature type="domain" description="NADH:quinone oxidoreductase/Mrp antiporter transmembrane" evidence="10">
    <location>
        <begin position="133"/>
        <end position="413"/>
    </location>
</feature>
<evidence type="ECO:0000256" key="5">
    <source>
        <dbReference type="ARBA" id="ARBA00023136"/>
    </source>
</evidence>
<feature type="transmembrane region" description="Helical" evidence="9">
    <location>
        <begin position="373"/>
        <end position="395"/>
    </location>
</feature>
<evidence type="ECO:0000256" key="6">
    <source>
        <dbReference type="ARBA" id="ARBA00031571"/>
    </source>
</evidence>
<evidence type="ECO:0000256" key="4">
    <source>
        <dbReference type="ARBA" id="ARBA00022989"/>
    </source>
</evidence>
<evidence type="ECO:0000313" key="13">
    <source>
        <dbReference type="Proteomes" id="UP000244519"/>
    </source>
</evidence>